<dbReference type="Proteomes" id="UP000829401">
    <property type="component" value="Chromosome"/>
</dbReference>
<proteinExistence type="predicted"/>
<dbReference type="EMBL" id="CP080467">
    <property type="protein sequence ID" value="UNO47712.1"/>
    <property type="molecule type" value="Genomic_DNA"/>
</dbReference>
<organism evidence="1 2">
    <name type="scientific">Alicyclobacillus acidoterrestris (strain ATCC 49025 / DSM 3922 / CIP 106132 / NCIMB 13137 / GD3B)</name>
    <dbReference type="NCBI Taxonomy" id="1356854"/>
    <lineage>
        <taxon>Bacteria</taxon>
        <taxon>Bacillati</taxon>
        <taxon>Bacillota</taxon>
        <taxon>Bacilli</taxon>
        <taxon>Bacillales</taxon>
        <taxon>Alicyclobacillaceae</taxon>
        <taxon>Alicyclobacillus</taxon>
    </lineage>
</organism>
<sequence length="75" mass="8423">MFAKILCLAIILTLALKMDYQMLKTEGNRKERMIYGTLFTVGFLGTATYLLAPWLPTPLDLIQGPIQPVHAWLAS</sequence>
<dbReference type="RefSeq" id="WP_021297739.1">
    <property type="nucleotide sequence ID" value="NZ_AURB01000159.1"/>
</dbReference>
<evidence type="ECO:0000313" key="2">
    <source>
        <dbReference type="Proteomes" id="UP000829401"/>
    </source>
</evidence>
<accession>A0A9E6ZE18</accession>
<dbReference type="STRING" id="1356854.N007_13430"/>
<protein>
    <submittedName>
        <fullName evidence="1">Uncharacterized protein</fullName>
    </submittedName>
</protein>
<reference evidence="2" key="1">
    <citation type="journal article" date="2022" name="G3 (Bethesda)">
        <title>Unveiling the complete genome sequence of Alicyclobacillus acidoterrestris DSM 3922T, a taint-producing strain.</title>
        <authorList>
            <person name="Leonardo I.C."/>
            <person name="Barreto Crespo M.T."/>
            <person name="Gaspar F.B."/>
        </authorList>
    </citation>
    <scope>NUCLEOTIDE SEQUENCE [LARGE SCALE GENOMIC DNA]</scope>
    <source>
        <strain evidence="2">DSM 3922</strain>
    </source>
</reference>
<name>T0BR86_ALIAG</name>
<accession>T0BR86</accession>
<keyword evidence="2" id="KW-1185">Reference proteome</keyword>
<dbReference type="KEGG" id="aaco:K1I37_13550"/>
<gene>
    <name evidence="1" type="ORF">K1I37_13550</name>
</gene>
<evidence type="ECO:0000313" key="1">
    <source>
        <dbReference type="EMBL" id="UNO47712.1"/>
    </source>
</evidence>
<dbReference type="AlphaFoldDB" id="T0BR86"/>